<dbReference type="Proteomes" id="UP001589609">
    <property type="component" value="Unassembled WGS sequence"/>
</dbReference>
<keyword evidence="2" id="KW-1185">Reference proteome</keyword>
<evidence type="ECO:0000313" key="1">
    <source>
        <dbReference type="EMBL" id="MFB9761514.1"/>
    </source>
</evidence>
<reference evidence="1 2" key="1">
    <citation type="submission" date="2024-09" db="EMBL/GenBank/DDBJ databases">
        <authorList>
            <person name="Sun Q."/>
            <person name="Mori K."/>
        </authorList>
    </citation>
    <scope>NUCLEOTIDE SEQUENCE [LARGE SCALE GENOMIC DNA]</scope>
    <source>
        <strain evidence="1 2">JCM 11201</strain>
    </source>
</reference>
<dbReference type="RefSeq" id="WP_379951673.1">
    <property type="nucleotide sequence ID" value="NZ_JBHMAF010000194.1"/>
</dbReference>
<name>A0ABV5WLQ0_9BACI</name>
<dbReference type="EMBL" id="JBHMAF010000194">
    <property type="protein sequence ID" value="MFB9761514.1"/>
    <property type="molecule type" value="Genomic_DNA"/>
</dbReference>
<evidence type="ECO:0008006" key="3">
    <source>
        <dbReference type="Google" id="ProtNLM"/>
    </source>
</evidence>
<evidence type="ECO:0000313" key="2">
    <source>
        <dbReference type="Proteomes" id="UP001589609"/>
    </source>
</evidence>
<protein>
    <recommendedName>
        <fullName evidence="3">DUF4397 domain-containing protein</fullName>
    </recommendedName>
</protein>
<organism evidence="1 2">
    <name type="scientific">Ectobacillus funiculus</name>
    <dbReference type="NCBI Taxonomy" id="137993"/>
    <lineage>
        <taxon>Bacteria</taxon>
        <taxon>Bacillati</taxon>
        <taxon>Bacillota</taxon>
        <taxon>Bacilli</taxon>
        <taxon>Bacillales</taxon>
        <taxon>Bacillaceae</taxon>
        <taxon>Ectobacillus</taxon>
    </lineage>
</organism>
<gene>
    <name evidence="1" type="ORF">ACFFMS_25040</name>
</gene>
<proteinExistence type="predicted"/>
<sequence>MGDGLFAKPQSTSKQVEIQFNAATVNTTFFDATVGSDIPALTGYVLNNAGSSGTALVSFFNGGTAGVTVNSLSVAAGKYQSFFVLGADTIAIRTTVVSTIATGDLNIVLNNNPL</sequence>
<comment type="caution">
    <text evidence="1">The sequence shown here is derived from an EMBL/GenBank/DDBJ whole genome shotgun (WGS) entry which is preliminary data.</text>
</comment>
<accession>A0ABV5WLQ0</accession>